<name>A0A7C1BDC2_UNCW3</name>
<keyword evidence="1" id="KW-0802">TPR repeat</keyword>
<accession>A0A7C1BDC2</accession>
<protein>
    <submittedName>
        <fullName evidence="3">Tetratricopeptide repeat protein</fullName>
    </submittedName>
</protein>
<gene>
    <name evidence="3" type="ORF">ENG67_02340</name>
</gene>
<dbReference type="Gene3D" id="1.25.40.10">
    <property type="entry name" value="Tetratricopeptide repeat domain"/>
    <property type="match status" value="2"/>
</dbReference>
<comment type="caution">
    <text evidence="3">The sequence shown here is derived from an EMBL/GenBank/DDBJ whole genome shotgun (WGS) entry which is preliminary data.</text>
</comment>
<sequence>MSRNPNPDEILKLARLNEKEGNYTQSADLYRNAAALFGQKGKFKKQVEALLSLAQLLDWYLSDYEGALSTYQEALGIIEERDLPGRCRAFYGMAVQEYFLGHIDDALVHSKEALKFAETEKDDFVKSLTYTLLGDILVQRGKLEEAQVVLESSKKIAERKGWDALRGRALSSLGLLYAEMGELDLAKLYLKEAIEVAEEVGDRSLEGTAYVRLGITYLIAGQDYEAREWLNRGKKIAEETGMKILKEEAEDYLEQLEEPF</sequence>
<dbReference type="InterPro" id="IPR041617">
    <property type="entry name" value="TPR_MalT"/>
</dbReference>
<dbReference type="PANTHER" id="PTHR10098">
    <property type="entry name" value="RAPSYN-RELATED"/>
    <property type="match status" value="1"/>
</dbReference>
<evidence type="ECO:0000313" key="3">
    <source>
        <dbReference type="EMBL" id="HDM90029.1"/>
    </source>
</evidence>
<dbReference type="SMART" id="SM00028">
    <property type="entry name" value="TPR"/>
    <property type="match status" value="6"/>
</dbReference>
<proteinExistence type="predicted"/>
<feature type="repeat" description="TPR" evidence="1">
    <location>
        <begin position="167"/>
        <end position="200"/>
    </location>
</feature>
<dbReference type="SUPFAM" id="SSF48452">
    <property type="entry name" value="TPR-like"/>
    <property type="match status" value="2"/>
</dbReference>
<dbReference type="InterPro" id="IPR019734">
    <property type="entry name" value="TPR_rpt"/>
</dbReference>
<dbReference type="PROSITE" id="PS50005">
    <property type="entry name" value="TPR"/>
    <property type="match status" value="1"/>
</dbReference>
<dbReference type="InterPro" id="IPR011990">
    <property type="entry name" value="TPR-like_helical_dom_sf"/>
</dbReference>
<evidence type="ECO:0000259" key="2">
    <source>
        <dbReference type="Pfam" id="PF17874"/>
    </source>
</evidence>
<feature type="domain" description="MalT-like TPR region" evidence="2">
    <location>
        <begin position="65"/>
        <end position="242"/>
    </location>
</feature>
<organism evidence="3">
    <name type="scientific">candidate division WOR-3 bacterium</name>
    <dbReference type="NCBI Taxonomy" id="2052148"/>
    <lineage>
        <taxon>Bacteria</taxon>
        <taxon>Bacteria division WOR-3</taxon>
    </lineage>
</organism>
<dbReference type="EMBL" id="DRBW01000086">
    <property type="protein sequence ID" value="HDM90029.1"/>
    <property type="molecule type" value="Genomic_DNA"/>
</dbReference>
<dbReference type="Pfam" id="PF17874">
    <property type="entry name" value="TPR_MalT"/>
    <property type="match status" value="1"/>
</dbReference>
<dbReference type="AlphaFoldDB" id="A0A7C1BDC2"/>
<dbReference type="PANTHER" id="PTHR10098:SF108">
    <property type="entry name" value="TETRATRICOPEPTIDE REPEAT PROTEIN 28"/>
    <property type="match status" value="1"/>
</dbReference>
<evidence type="ECO:0000256" key="1">
    <source>
        <dbReference type="PROSITE-ProRule" id="PRU00339"/>
    </source>
</evidence>
<dbReference type="Proteomes" id="UP000885931">
    <property type="component" value="Unassembled WGS sequence"/>
</dbReference>
<reference evidence="3" key="1">
    <citation type="journal article" date="2020" name="mSystems">
        <title>Genome- and Community-Level Interaction Insights into Carbon Utilization and Element Cycling Functions of Hydrothermarchaeota in Hydrothermal Sediment.</title>
        <authorList>
            <person name="Zhou Z."/>
            <person name="Liu Y."/>
            <person name="Xu W."/>
            <person name="Pan J."/>
            <person name="Luo Z.H."/>
            <person name="Li M."/>
        </authorList>
    </citation>
    <scope>NUCLEOTIDE SEQUENCE [LARGE SCALE GENOMIC DNA]</scope>
    <source>
        <strain evidence="3">HyVt-237</strain>
    </source>
</reference>